<name>A0ABT8R1T1_9BACT</name>
<keyword evidence="1" id="KW-0645">Protease</keyword>
<evidence type="ECO:0000313" key="4">
    <source>
        <dbReference type="EMBL" id="MDO1446054.1"/>
    </source>
</evidence>
<evidence type="ECO:0000256" key="2">
    <source>
        <dbReference type="ARBA" id="ARBA00022801"/>
    </source>
</evidence>
<keyword evidence="2" id="KW-0378">Hydrolase</keyword>
<dbReference type="PANTHER" id="PTHR43343">
    <property type="entry name" value="PEPTIDASE S12"/>
    <property type="match status" value="1"/>
</dbReference>
<dbReference type="SMART" id="SM00228">
    <property type="entry name" value="PDZ"/>
    <property type="match status" value="1"/>
</dbReference>
<dbReference type="EMBL" id="JAUKPO010000003">
    <property type="protein sequence ID" value="MDO1446054.1"/>
    <property type="molecule type" value="Genomic_DNA"/>
</dbReference>
<dbReference type="CDD" id="cd06779">
    <property type="entry name" value="cpPDZ_Deg_HtrA-like"/>
    <property type="match status" value="1"/>
</dbReference>
<dbReference type="PRINTS" id="PR00834">
    <property type="entry name" value="PROTEASES2C"/>
</dbReference>
<dbReference type="InterPro" id="IPR001940">
    <property type="entry name" value="Peptidase_S1C"/>
</dbReference>
<dbReference type="SUPFAM" id="SSF50156">
    <property type="entry name" value="PDZ domain-like"/>
    <property type="match status" value="1"/>
</dbReference>
<proteinExistence type="predicted"/>
<dbReference type="RefSeq" id="WP_302036857.1">
    <property type="nucleotide sequence ID" value="NZ_JAUKPO010000003.1"/>
</dbReference>
<dbReference type="SUPFAM" id="SSF50494">
    <property type="entry name" value="Trypsin-like serine proteases"/>
    <property type="match status" value="1"/>
</dbReference>
<dbReference type="InterPro" id="IPR009003">
    <property type="entry name" value="Peptidase_S1_PA"/>
</dbReference>
<evidence type="ECO:0000256" key="1">
    <source>
        <dbReference type="ARBA" id="ARBA00022670"/>
    </source>
</evidence>
<dbReference type="InterPro" id="IPR036034">
    <property type="entry name" value="PDZ_sf"/>
</dbReference>
<dbReference type="Gene3D" id="2.40.10.120">
    <property type="match status" value="1"/>
</dbReference>
<dbReference type="InterPro" id="IPR051201">
    <property type="entry name" value="Chloro_Bact_Ser_Proteases"/>
</dbReference>
<keyword evidence="5" id="KW-1185">Reference proteome</keyword>
<comment type="caution">
    <text evidence="4">The sequence shown here is derived from an EMBL/GenBank/DDBJ whole genome shotgun (WGS) entry which is preliminary data.</text>
</comment>
<evidence type="ECO:0000313" key="5">
    <source>
        <dbReference type="Proteomes" id="UP001168528"/>
    </source>
</evidence>
<sequence length="473" mass="50839">MKFIFKIVLISFIAGLAGAYAFQLLLPKENPPATQTAAPIQQASDKRNLTVAANPDLVAASAASTPSVVYIKTAATGYAQQDIFDLLFGGGGLREQKVVSSGSGVIFSNDGYIVTNNHVIENATSIEVIHNKRSYVAKLIGTDPSTDLAILKIEAKNLPNAKLGRTKDVQVGEWVLAVGNPFNLESTVTAGIVSAKGRNINILSSQFPIESFIQTDAAINPGNSGGALVNSRGELIGINTAILSRTGSYTGYGFAVPIDIVVKTVNDIIQYGEVQKAFMGAEVAEITTETAKQYELQDYNGAVVTYVEKEGVAEKLGVRKGDVILKINNEAINSKSAFDEQLSYYRPGDKITVTYRQGTKVKDGQITLTNREGTTEILKRETVTVEGLGADLETISKVERDKLGIQSGARVLNVRSGLVGRLGIEEGFVITAINKRPITAAKEVVDILSRLKGRVIIEGVDKRGRPSYYQAYF</sequence>
<dbReference type="Pfam" id="PF13365">
    <property type="entry name" value="Trypsin_2"/>
    <property type="match status" value="1"/>
</dbReference>
<dbReference type="PROSITE" id="PS50106">
    <property type="entry name" value="PDZ"/>
    <property type="match status" value="1"/>
</dbReference>
<protein>
    <submittedName>
        <fullName evidence="4">Trypsin-like peptidase domain-containing protein</fullName>
    </submittedName>
</protein>
<dbReference type="Proteomes" id="UP001168528">
    <property type="component" value="Unassembled WGS sequence"/>
</dbReference>
<dbReference type="PANTHER" id="PTHR43343:SF3">
    <property type="entry name" value="PROTEASE DO-LIKE 8, CHLOROPLASTIC"/>
    <property type="match status" value="1"/>
</dbReference>
<feature type="domain" description="PDZ" evidence="3">
    <location>
        <begin position="268"/>
        <end position="334"/>
    </location>
</feature>
<organism evidence="4 5">
    <name type="scientific">Rhodocytophaga aerolata</name>
    <dbReference type="NCBI Taxonomy" id="455078"/>
    <lineage>
        <taxon>Bacteria</taxon>
        <taxon>Pseudomonadati</taxon>
        <taxon>Bacteroidota</taxon>
        <taxon>Cytophagia</taxon>
        <taxon>Cytophagales</taxon>
        <taxon>Rhodocytophagaceae</taxon>
        <taxon>Rhodocytophaga</taxon>
    </lineage>
</organism>
<gene>
    <name evidence="4" type="ORF">Q0590_07320</name>
</gene>
<evidence type="ECO:0000259" key="3">
    <source>
        <dbReference type="PROSITE" id="PS50106"/>
    </source>
</evidence>
<dbReference type="Gene3D" id="2.30.42.10">
    <property type="match status" value="2"/>
</dbReference>
<dbReference type="Pfam" id="PF13180">
    <property type="entry name" value="PDZ_2"/>
    <property type="match status" value="1"/>
</dbReference>
<reference evidence="4" key="1">
    <citation type="submission" date="2023-07" db="EMBL/GenBank/DDBJ databases">
        <title>The genome sequence of Rhodocytophaga aerolata KACC 12507.</title>
        <authorList>
            <person name="Zhang X."/>
        </authorList>
    </citation>
    <scope>NUCLEOTIDE SEQUENCE</scope>
    <source>
        <strain evidence="4">KACC 12507</strain>
    </source>
</reference>
<accession>A0ABT8R1T1</accession>
<dbReference type="InterPro" id="IPR001478">
    <property type="entry name" value="PDZ"/>
</dbReference>